<feature type="compositionally biased region" description="Basic and acidic residues" evidence="9">
    <location>
        <begin position="160"/>
        <end position="171"/>
    </location>
</feature>
<evidence type="ECO:0000256" key="2">
    <source>
        <dbReference type="ARBA" id="ARBA00006390"/>
    </source>
</evidence>
<dbReference type="EMBL" id="RJVU01042534">
    <property type="protein sequence ID" value="ROL45879.1"/>
    <property type="molecule type" value="Genomic_DNA"/>
</dbReference>
<protein>
    <submittedName>
        <fullName evidence="10">Raftlin</fullName>
    </submittedName>
</protein>
<comment type="subcellular location">
    <subcellularLocation>
        <location evidence="1">Cell membrane</location>
        <topology evidence="1">Lipid-anchor</topology>
    </subcellularLocation>
</comment>
<evidence type="ECO:0000313" key="10">
    <source>
        <dbReference type="EMBL" id="ROL45879.1"/>
    </source>
</evidence>
<dbReference type="Proteomes" id="UP000281406">
    <property type="component" value="Unassembled WGS sequence"/>
</dbReference>
<keyword evidence="5" id="KW-0472">Membrane</keyword>
<evidence type="ECO:0000256" key="8">
    <source>
        <dbReference type="SAM" id="Coils"/>
    </source>
</evidence>
<dbReference type="PANTHER" id="PTHR17601">
    <property type="entry name" value="RAFTLIN-RELATED"/>
    <property type="match status" value="1"/>
</dbReference>
<keyword evidence="7" id="KW-0449">Lipoprotein</keyword>
<accession>A0A3N0YI02</accession>
<keyword evidence="8" id="KW-0175">Coiled coil</keyword>
<evidence type="ECO:0000313" key="11">
    <source>
        <dbReference type="Proteomes" id="UP000281406"/>
    </source>
</evidence>
<name>A0A3N0YI02_ANAGA</name>
<sequence>MGCKLPKPRGSDEAPGKIFSTLRRAQVETHSGVSYTYHFLDFLLGKEDVHVLDELNAAPVQFFPGSDSGLLNWVEPHLTTDVCYLGHQDPAPEVIQGYVKKVQDLADQGDLFVGFLPQPGGGPYFLGHWEPEELSSLHSSPCSVHHSSRPPTLSPVSERSQQDRDNGDHRNQNHTNFNPDFENQSQHDENFMNHSLQIQSTENSQCWNNQNPFTENHQCPEYQYPNVECECTQADDLKNRVSSHEFILSSCAPEMHQTQSTRTQPVPPSCDLAEKHKREHREQVKSQDQPSKCTATTQMLNRVQVFALYNHTIVLSGSPKFFSLRVPLQVQREAGLVSSVDSHWLDHMTQHFRSGAQLIDGYFHLGDDAASSSTVESVFIFQSPSGDVGPTTVYDAIVVEQWTVIDGVAVKTDYIPLLQSLAPYGWRLMCVLPTPIVKMKSDGSLATKQILFLQRPTLPRKRRDLTKLHLRGQNKRNLNSKRTSEREISPLATIEREMERMERENTSLMRQREIIQKENGQTLPESPERRDQAERTVEFHTQRIDIPNISPAKKDGITNSDQEIKRTITCGKLEEVRAVVTERALFSGVC</sequence>
<organism evidence="10 11">
    <name type="scientific">Anabarilius grahami</name>
    <name type="common">Kanglang fish</name>
    <name type="synonym">Barilius grahami</name>
    <dbReference type="NCBI Taxonomy" id="495550"/>
    <lineage>
        <taxon>Eukaryota</taxon>
        <taxon>Metazoa</taxon>
        <taxon>Chordata</taxon>
        <taxon>Craniata</taxon>
        <taxon>Vertebrata</taxon>
        <taxon>Euteleostomi</taxon>
        <taxon>Actinopterygii</taxon>
        <taxon>Neopterygii</taxon>
        <taxon>Teleostei</taxon>
        <taxon>Ostariophysi</taxon>
        <taxon>Cypriniformes</taxon>
        <taxon>Xenocyprididae</taxon>
        <taxon>Xenocypridinae</taxon>
        <taxon>Xenocypridinae incertae sedis</taxon>
        <taxon>Anabarilius</taxon>
    </lineage>
</organism>
<evidence type="ECO:0000256" key="5">
    <source>
        <dbReference type="ARBA" id="ARBA00023136"/>
    </source>
</evidence>
<evidence type="ECO:0000256" key="1">
    <source>
        <dbReference type="ARBA" id="ARBA00004193"/>
    </source>
</evidence>
<evidence type="ECO:0000256" key="6">
    <source>
        <dbReference type="ARBA" id="ARBA00023139"/>
    </source>
</evidence>
<feature type="compositionally biased region" description="Basic and acidic residues" evidence="9">
    <location>
        <begin position="272"/>
        <end position="285"/>
    </location>
</feature>
<comment type="caution">
    <text evidence="10">The sequence shown here is derived from an EMBL/GenBank/DDBJ whole genome shotgun (WGS) entry which is preliminary data.</text>
</comment>
<dbReference type="OrthoDB" id="9942562at2759"/>
<evidence type="ECO:0000256" key="7">
    <source>
        <dbReference type="ARBA" id="ARBA00023288"/>
    </source>
</evidence>
<keyword evidence="4" id="KW-0519">Myristate</keyword>
<dbReference type="AlphaFoldDB" id="A0A3N0YI02"/>
<keyword evidence="11" id="KW-1185">Reference proteome</keyword>
<dbReference type="InterPro" id="IPR028169">
    <property type="entry name" value="Raftlin"/>
</dbReference>
<dbReference type="Pfam" id="PF15250">
    <property type="entry name" value="Raftlin"/>
    <property type="match status" value="2"/>
</dbReference>
<gene>
    <name evidence="10" type="ORF">DPX16_11574</name>
</gene>
<evidence type="ECO:0000256" key="4">
    <source>
        <dbReference type="ARBA" id="ARBA00022707"/>
    </source>
</evidence>
<dbReference type="PANTHER" id="PTHR17601:SF7">
    <property type="entry name" value="RAFTLIN ISOFORM X1"/>
    <property type="match status" value="1"/>
</dbReference>
<evidence type="ECO:0000256" key="3">
    <source>
        <dbReference type="ARBA" id="ARBA00022475"/>
    </source>
</evidence>
<dbReference type="GO" id="GO:0005886">
    <property type="term" value="C:plasma membrane"/>
    <property type="evidence" value="ECO:0007669"/>
    <property type="project" value="UniProtKB-SubCell"/>
</dbReference>
<feature type="region of interest" description="Disordered" evidence="9">
    <location>
        <begin position="137"/>
        <end position="186"/>
    </location>
</feature>
<comment type="similarity">
    <text evidence="2">Belongs to the raftlin family.</text>
</comment>
<proteinExistence type="inferred from homology"/>
<evidence type="ECO:0000256" key="9">
    <source>
        <dbReference type="SAM" id="MobiDB-lite"/>
    </source>
</evidence>
<feature type="coiled-coil region" evidence="8">
    <location>
        <begin position="491"/>
        <end position="518"/>
    </location>
</feature>
<feature type="region of interest" description="Disordered" evidence="9">
    <location>
        <begin position="255"/>
        <end position="292"/>
    </location>
</feature>
<reference evidence="10 11" key="1">
    <citation type="submission" date="2018-10" db="EMBL/GenBank/DDBJ databases">
        <title>Genome assembly for a Yunnan-Guizhou Plateau 3E fish, Anabarilius grahami (Regan), and its evolutionary and genetic applications.</title>
        <authorList>
            <person name="Jiang W."/>
        </authorList>
    </citation>
    <scope>NUCLEOTIDE SEQUENCE [LARGE SCALE GENOMIC DNA]</scope>
    <source>
        <strain evidence="10">AG-KIZ</strain>
        <tissue evidence="10">Muscle</tissue>
    </source>
</reference>
<feature type="compositionally biased region" description="Low complexity" evidence="9">
    <location>
        <begin position="137"/>
        <end position="151"/>
    </location>
</feature>
<keyword evidence="3" id="KW-1003">Cell membrane</keyword>
<keyword evidence="6" id="KW-0564">Palmitate</keyword>
<feature type="compositionally biased region" description="Polar residues" evidence="9">
    <location>
        <begin position="173"/>
        <end position="184"/>
    </location>
</feature>